<evidence type="ECO:0008006" key="14">
    <source>
        <dbReference type="Google" id="ProtNLM"/>
    </source>
</evidence>
<feature type="modified residue" description="4-aspartylphosphate" evidence="8">
    <location>
        <position position="72"/>
    </location>
</feature>
<dbReference type="NCBIfam" id="TIGR01557">
    <property type="entry name" value="myb_SHAQKYF"/>
    <property type="match status" value="1"/>
</dbReference>
<dbReference type="SMART" id="SM00448">
    <property type="entry name" value="REC"/>
    <property type="match status" value="1"/>
</dbReference>
<dbReference type="InterPro" id="IPR017930">
    <property type="entry name" value="Myb_dom"/>
</dbReference>
<organism evidence="12 13">
    <name type="scientific">Camellia sinensis var. sinensis</name>
    <name type="common">China tea</name>
    <dbReference type="NCBI Taxonomy" id="542762"/>
    <lineage>
        <taxon>Eukaryota</taxon>
        <taxon>Viridiplantae</taxon>
        <taxon>Streptophyta</taxon>
        <taxon>Embryophyta</taxon>
        <taxon>Tracheophyta</taxon>
        <taxon>Spermatophyta</taxon>
        <taxon>Magnoliopsida</taxon>
        <taxon>eudicotyledons</taxon>
        <taxon>Gunneridae</taxon>
        <taxon>Pentapetalae</taxon>
        <taxon>asterids</taxon>
        <taxon>Ericales</taxon>
        <taxon>Theaceae</taxon>
        <taxon>Camellia</taxon>
    </lineage>
</organism>
<dbReference type="CDD" id="cd17584">
    <property type="entry name" value="REC_typeB_ARR-like"/>
    <property type="match status" value="1"/>
</dbReference>
<evidence type="ECO:0000256" key="8">
    <source>
        <dbReference type="PROSITE-ProRule" id="PRU00169"/>
    </source>
</evidence>
<keyword evidence="2 8" id="KW-0597">Phosphoprotein</keyword>
<dbReference type="GO" id="GO:0009736">
    <property type="term" value="P:cytokinin-activated signaling pathway"/>
    <property type="evidence" value="ECO:0007669"/>
    <property type="project" value="InterPro"/>
</dbReference>
<dbReference type="InterPro" id="IPR011006">
    <property type="entry name" value="CheY-like_superfamily"/>
</dbReference>
<keyword evidence="13" id="KW-1185">Reference proteome</keyword>
<dbReference type="AlphaFoldDB" id="A0A4S4D062"/>
<name>A0A4S4D062_CAMSN</name>
<keyword evidence="5" id="KW-0010">Activator</keyword>
<evidence type="ECO:0000256" key="9">
    <source>
        <dbReference type="SAM" id="MobiDB-lite"/>
    </source>
</evidence>
<reference evidence="12 13" key="1">
    <citation type="journal article" date="2018" name="Proc. Natl. Acad. Sci. U.S.A.">
        <title>Draft genome sequence of Camellia sinensis var. sinensis provides insights into the evolution of the tea genome and tea quality.</title>
        <authorList>
            <person name="Wei C."/>
            <person name="Yang H."/>
            <person name="Wang S."/>
            <person name="Zhao J."/>
            <person name="Liu C."/>
            <person name="Gao L."/>
            <person name="Xia E."/>
            <person name="Lu Y."/>
            <person name="Tai Y."/>
            <person name="She G."/>
            <person name="Sun J."/>
            <person name="Cao H."/>
            <person name="Tong W."/>
            <person name="Gao Q."/>
            <person name="Li Y."/>
            <person name="Deng W."/>
            <person name="Jiang X."/>
            <person name="Wang W."/>
            <person name="Chen Q."/>
            <person name="Zhang S."/>
            <person name="Li H."/>
            <person name="Wu J."/>
            <person name="Wang P."/>
            <person name="Li P."/>
            <person name="Shi C."/>
            <person name="Zheng F."/>
            <person name="Jian J."/>
            <person name="Huang B."/>
            <person name="Shan D."/>
            <person name="Shi M."/>
            <person name="Fang C."/>
            <person name="Yue Y."/>
            <person name="Li F."/>
            <person name="Li D."/>
            <person name="Wei S."/>
            <person name="Han B."/>
            <person name="Jiang C."/>
            <person name="Yin Y."/>
            <person name="Xia T."/>
            <person name="Zhang Z."/>
            <person name="Bennetzen J.L."/>
            <person name="Zhao S."/>
            <person name="Wan X."/>
        </authorList>
    </citation>
    <scope>NUCLEOTIDE SEQUENCE [LARGE SCALE GENOMIC DNA]</scope>
    <source>
        <strain evidence="13">cv. Shuchazao</strain>
        <tissue evidence="12">Leaf</tissue>
    </source>
</reference>
<proteinExistence type="predicted"/>
<dbReference type="InterPro" id="IPR009057">
    <property type="entry name" value="Homeodomain-like_sf"/>
</dbReference>
<evidence type="ECO:0000256" key="7">
    <source>
        <dbReference type="ARBA" id="ARBA00023242"/>
    </source>
</evidence>
<evidence type="ECO:0000256" key="2">
    <source>
        <dbReference type="ARBA" id="ARBA00022553"/>
    </source>
</evidence>
<dbReference type="PROSITE" id="PS51294">
    <property type="entry name" value="HTH_MYB"/>
    <property type="match status" value="1"/>
</dbReference>
<dbReference type="PANTHER" id="PTHR43874:SF19">
    <property type="entry name" value="RESPONSE REGULATOR 23-RELATED"/>
    <property type="match status" value="1"/>
</dbReference>
<evidence type="ECO:0000259" key="10">
    <source>
        <dbReference type="PROSITE" id="PS50110"/>
    </source>
</evidence>
<dbReference type="Proteomes" id="UP000306102">
    <property type="component" value="Unassembled WGS sequence"/>
</dbReference>
<feature type="domain" description="Response regulatory" evidence="10">
    <location>
        <begin position="21"/>
        <end position="136"/>
    </location>
</feature>
<dbReference type="GO" id="GO:0005634">
    <property type="term" value="C:nucleus"/>
    <property type="evidence" value="ECO:0007669"/>
    <property type="project" value="UniProtKB-SubCell"/>
</dbReference>
<evidence type="ECO:0000313" key="13">
    <source>
        <dbReference type="Proteomes" id="UP000306102"/>
    </source>
</evidence>
<evidence type="ECO:0000256" key="6">
    <source>
        <dbReference type="ARBA" id="ARBA00023163"/>
    </source>
</evidence>
<comment type="caution">
    <text evidence="12">The sequence shown here is derived from an EMBL/GenBank/DDBJ whole genome shotgun (WGS) entry which is preliminary data.</text>
</comment>
<dbReference type="SUPFAM" id="SSF52172">
    <property type="entry name" value="CheY-like"/>
    <property type="match status" value="1"/>
</dbReference>
<evidence type="ECO:0000313" key="12">
    <source>
        <dbReference type="EMBL" id="THF94415.1"/>
    </source>
</evidence>
<protein>
    <recommendedName>
        <fullName evidence="14">Two-component response regulator</fullName>
    </recommendedName>
</protein>
<keyword evidence="7" id="KW-0539">Nucleus</keyword>
<gene>
    <name evidence="12" type="ORF">TEA_025519</name>
</gene>
<feature type="compositionally biased region" description="Basic residues" evidence="9">
    <location>
        <begin position="178"/>
        <end position="190"/>
    </location>
</feature>
<dbReference type="GO" id="GO:0000160">
    <property type="term" value="P:phosphorelay signal transduction system"/>
    <property type="evidence" value="ECO:0007669"/>
    <property type="project" value="UniProtKB-KW"/>
</dbReference>
<feature type="compositionally biased region" description="Polar residues" evidence="9">
    <location>
        <begin position="638"/>
        <end position="650"/>
    </location>
</feature>
<evidence type="ECO:0000256" key="3">
    <source>
        <dbReference type="ARBA" id="ARBA00023012"/>
    </source>
</evidence>
<feature type="domain" description="HTH myb-type" evidence="11">
    <location>
        <begin position="209"/>
        <end position="268"/>
    </location>
</feature>
<dbReference type="InterPro" id="IPR045279">
    <property type="entry name" value="ARR-like"/>
</dbReference>
<keyword evidence="4" id="KW-0805">Transcription regulation</keyword>
<dbReference type="InterPro" id="IPR006447">
    <property type="entry name" value="Myb_dom_plants"/>
</dbReference>
<keyword evidence="6" id="KW-0804">Transcription</keyword>
<sequence length="650" mass="71491">MADEMVTSKQSSQASTFRSINILVVDDDTTCLSIVAAILKSWNYEVVTVKHPIEALCTLRIRGGSFDLVITDVHMPDMNGFELQKKIHEEFKLPVVFMSVDDKDGIILKGLQSGGAFFIVKPIAPDELKNLWQYTVAKKKGKTIIEEIGSNEEMSVQETSQTDKGSNEDVESTSSANKYRKSTKESKRKALPKDTNNFDKGENKDDCTTPKKAKVVWTNALHGQFLEAIRSIGLERAVPKKILELMNVPGITRENVASHLQKYRIFLKRVSQASYKIQSATERNMVERTFRSTFASGRPSSSMFNRSQLRCGGYIPVPNLGNNISCCSTQETSSTNFSMPRFGCTQSLLLCNQGNLKKPTIGNGSAKRPYNHQTSLLLHGNTSGGTGLMTGPNLFEMYQQKNQLAPQTQSFNNGMLNYNSTTCGVHGYNDVGITGYGKMGAFNNSNNLNLKPKPNGNSYKNNDAGYRMAGDGRFAGLGFKGGEASTNYNSNNFLMNGKQNNESMITMPLLSGNFGDHLAQEVITSNGFQSQGQVSPTTFNRAIQQENNSVTPMPSTPLVQQNSFGNGQGESDRFFGLLDNVSDFDSNSFLQPFGEDDLSFNFLNQINIQSPTQKPGGGEMVSNFDSAKSQSDEYVPSFEQNPSQASFVSS</sequence>
<feature type="region of interest" description="Disordered" evidence="9">
    <location>
        <begin position="610"/>
        <end position="650"/>
    </location>
</feature>
<feature type="compositionally biased region" description="Polar residues" evidence="9">
    <location>
        <begin position="152"/>
        <end position="164"/>
    </location>
</feature>
<evidence type="ECO:0000259" key="11">
    <source>
        <dbReference type="PROSITE" id="PS51294"/>
    </source>
</evidence>
<dbReference type="STRING" id="542762.A0A4S4D062"/>
<evidence type="ECO:0000256" key="5">
    <source>
        <dbReference type="ARBA" id="ARBA00023159"/>
    </source>
</evidence>
<feature type="region of interest" description="Disordered" evidence="9">
    <location>
        <begin position="149"/>
        <end position="209"/>
    </location>
</feature>
<dbReference type="EMBL" id="SDRB02013662">
    <property type="protein sequence ID" value="THF94415.1"/>
    <property type="molecule type" value="Genomic_DNA"/>
</dbReference>
<dbReference type="PROSITE" id="PS50110">
    <property type="entry name" value="RESPONSE_REGULATORY"/>
    <property type="match status" value="1"/>
</dbReference>
<dbReference type="Gene3D" id="3.40.50.2300">
    <property type="match status" value="1"/>
</dbReference>
<dbReference type="Pfam" id="PF00072">
    <property type="entry name" value="Response_reg"/>
    <property type="match status" value="1"/>
</dbReference>
<comment type="subcellular location">
    <subcellularLocation>
        <location evidence="1">Nucleus</location>
    </subcellularLocation>
</comment>
<dbReference type="Gene3D" id="1.10.10.60">
    <property type="entry name" value="Homeodomain-like"/>
    <property type="match status" value="1"/>
</dbReference>
<dbReference type="FunFam" id="1.10.10.60:FF:000007">
    <property type="entry name" value="Two-component response regulator"/>
    <property type="match status" value="1"/>
</dbReference>
<dbReference type="PANTHER" id="PTHR43874">
    <property type="entry name" value="TWO-COMPONENT RESPONSE REGULATOR"/>
    <property type="match status" value="1"/>
</dbReference>
<dbReference type="GO" id="GO:0003677">
    <property type="term" value="F:DNA binding"/>
    <property type="evidence" value="ECO:0007669"/>
    <property type="project" value="InterPro"/>
</dbReference>
<keyword evidence="3" id="KW-0902">Two-component regulatory system</keyword>
<feature type="compositionally biased region" description="Basic and acidic residues" evidence="9">
    <location>
        <begin position="196"/>
        <end position="209"/>
    </location>
</feature>
<dbReference type="InterPro" id="IPR001789">
    <property type="entry name" value="Sig_transdc_resp-reg_receiver"/>
</dbReference>
<evidence type="ECO:0000256" key="1">
    <source>
        <dbReference type="ARBA" id="ARBA00004123"/>
    </source>
</evidence>
<evidence type="ECO:0000256" key="4">
    <source>
        <dbReference type="ARBA" id="ARBA00023015"/>
    </source>
</evidence>
<dbReference type="SUPFAM" id="SSF46689">
    <property type="entry name" value="Homeodomain-like"/>
    <property type="match status" value="1"/>
</dbReference>
<accession>A0A4S4D062</accession>